<dbReference type="InterPro" id="IPR009061">
    <property type="entry name" value="DNA-bd_dom_put_sf"/>
</dbReference>
<keyword evidence="8" id="KW-1185">Reference proteome</keyword>
<keyword evidence="3" id="KW-0238">DNA-binding</keyword>
<reference evidence="7 8" key="1">
    <citation type="submission" date="2022-04" db="EMBL/GenBank/DDBJ databases">
        <title>Mechanism of arsenic methylation and mitigation arsenic toxicity by Bacillus sp. LH14 from an Arsenic-Contaminated Paddy Soil.</title>
        <authorList>
            <person name="Wang D."/>
        </authorList>
    </citation>
    <scope>NUCLEOTIDE SEQUENCE [LARGE SCALE GENOMIC DNA]</scope>
    <source>
        <strain evidence="7 8">LH14</strain>
    </source>
</reference>
<evidence type="ECO:0000256" key="5">
    <source>
        <dbReference type="SAM" id="Coils"/>
    </source>
</evidence>
<dbReference type="RefSeq" id="WP_248267007.1">
    <property type="nucleotide sequence ID" value="NZ_CP096034.1"/>
</dbReference>
<dbReference type="Gene3D" id="1.10.1660.10">
    <property type="match status" value="1"/>
</dbReference>
<sequence>MKFYSIREMTNEFNTTHRTLRYYEEIGLLHPTYTESGRRRYSHKDFTRLYLIQRGKNLGFNLQEIKEMIDLFTIDRTGEKQLQKTIEYGNQKIVELDKKINDLIRLKEEIVRMKRNLERNLVEIE</sequence>
<feature type="domain" description="HTH merR-type" evidence="6">
    <location>
        <begin position="1"/>
        <end position="71"/>
    </location>
</feature>
<dbReference type="PROSITE" id="PS50937">
    <property type="entry name" value="HTH_MERR_2"/>
    <property type="match status" value="1"/>
</dbReference>
<gene>
    <name evidence="7" type="ORF">MY490_18625</name>
</gene>
<evidence type="ECO:0000313" key="7">
    <source>
        <dbReference type="EMBL" id="UPM53769.1"/>
    </source>
</evidence>
<evidence type="ECO:0000256" key="2">
    <source>
        <dbReference type="ARBA" id="ARBA00023015"/>
    </source>
</evidence>
<keyword evidence="4" id="KW-0804">Transcription</keyword>
<keyword evidence="2" id="KW-0805">Transcription regulation</keyword>
<evidence type="ECO:0000256" key="3">
    <source>
        <dbReference type="ARBA" id="ARBA00023125"/>
    </source>
</evidence>
<dbReference type="SUPFAM" id="SSF46955">
    <property type="entry name" value="Putative DNA-binding domain"/>
    <property type="match status" value="1"/>
</dbReference>
<accession>A0ABY4JKQ7</accession>
<dbReference type="InterPro" id="IPR000551">
    <property type="entry name" value="MerR-type_HTH_dom"/>
</dbReference>
<dbReference type="InterPro" id="IPR047057">
    <property type="entry name" value="MerR_fam"/>
</dbReference>
<keyword evidence="5" id="KW-0175">Coiled coil</keyword>
<dbReference type="Proteomes" id="UP000830639">
    <property type="component" value="Chromosome"/>
</dbReference>
<name>A0ABY4JKQ7_9BACI</name>
<evidence type="ECO:0000256" key="1">
    <source>
        <dbReference type="ARBA" id="ARBA00022491"/>
    </source>
</evidence>
<feature type="coiled-coil region" evidence="5">
    <location>
        <begin position="96"/>
        <end position="123"/>
    </location>
</feature>
<evidence type="ECO:0000256" key="4">
    <source>
        <dbReference type="ARBA" id="ARBA00023163"/>
    </source>
</evidence>
<dbReference type="SMART" id="SM00422">
    <property type="entry name" value="HTH_MERR"/>
    <property type="match status" value="1"/>
</dbReference>
<proteinExistence type="predicted"/>
<organism evidence="7 8">
    <name type="scientific">Gottfriedia acidiceleris</name>
    <dbReference type="NCBI Taxonomy" id="371036"/>
    <lineage>
        <taxon>Bacteria</taxon>
        <taxon>Bacillati</taxon>
        <taxon>Bacillota</taxon>
        <taxon>Bacilli</taxon>
        <taxon>Bacillales</taxon>
        <taxon>Bacillaceae</taxon>
        <taxon>Gottfriedia</taxon>
    </lineage>
</organism>
<evidence type="ECO:0000313" key="8">
    <source>
        <dbReference type="Proteomes" id="UP000830639"/>
    </source>
</evidence>
<dbReference type="PANTHER" id="PTHR30204">
    <property type="entry name" value="REDOX-CYCLING DRUG-SENSING TRANSCRIPTIONAL ACTIVATOR SOXR"/>
    <property type="match status" value="1"/>
</dbReference>
<dbReference type="PANTHER" id="PTHR30204:SF69">
    <property type="entry name" value="MERR-FAMILY TRANSCRIPTIONAL REGULATOR"/>
    <property type="match status" value="1"/>
</dbReference>
<dbReference type="Pfam" id="PF13411">
    <property type="entry name" value="MerR_1"/>
    <property type="match status" value="1"/>
</dbReference>
<evidence type="ECO:0000259" key="6">
    <source>
        <dbReference type="PROSITE" id="PS50937"/>
    </source>
</evidence>
<protein>
    <submittedName>
        <fullName evidence="7">MerR family transcriptional regulator</fullName>
    </submittedName>
</protein>
<dbReference type="EMBL" id="CP096034">
    <property type="protein sequence ID" value="UPM53769.1"/>
    <property type="molecule type" value="Genomic_DNA"/>
</dbReference>
<dbReference type="PRINTS" id="PR00040">
    <property type="entry name" value="HTHMERR"/>
</dbReference>
<keyword evidence="1" id="KW-0678">Repressor</keyword>